<gene>
    <name evidence="3" type="ORF">H9830_05715</name>
</gene>
<dbReference type="PANTHER" id="PTHR43639">
    <property type="entry name" value="OXIDOREDUCTASE, SHORT-CHAIN DEHYDROGENASE/REDUCTASE FAMILY (AFU_ORTHOLOGUE AFUA_5G02870)"/>
    <property type="match status" value="1"/>
</dbReference>
<dbReference type="Proteomes" id="UP000824005">
    <property type="component" value="Unassembled WGS sequence"/>
</dbReference>
<dbReference type="GO" id="GO:0016491">
    <property type="term" value="F:oxidoreductase activity"/>
    <property type="evidence" value="ECO:0007669"/>
    <property type="project" value="UniProtKB-KW"/>
</dbReference>
<accession>A0A9D1YUW7</accession>
<dbReference type="AlphaFoldDB" id="A0A9D1YUW7"/>
<comment type="similarity">
    <text evidence="1">Belongs to the short-chain dehydrogenases/reductases (SDR) family.</text>
</comment>
<evidence type="ECO:0000256" key="1">
    <source>
        <dbReference type="ARBA" id="ARBA00006484"/>
    </source>
</evidence>
<comment type="caution">
    <text evidence="3">The sequence shown here is derived from an EMBL/GenBank/DDBJ whole genome shotgun (WGS) entry which is preliminary data.</text>
</comment>
<dbReference type="InterPro" id="IPR002347">
    <property type="entry name" value="SDR_fam"/>
</dbReference>
<dbReference type="Gene3D" id="3.40.50.720">
    <property type="entry name" value="NAD(P)-binding Rossmann-like Domain"/>
    <property type="match status" value="1"/>
</dbReference>
<dbReference type="PRINTS" id="PR00081">
    <property type="entry name" value="GDHRDH"/>
</dbReference>
<reference evidence="3" key="1">
    <citation type="journal article" date="2021" name="PeerJ">
        <title>Extensive microbial diversity within the chicken gut microbiome revealed by metagenomics and culture.</title>
        <authorList>
            <person name="Gilroy R."/>
            <person name="Ravi A."/>
            <person name="Getino M."/>
            <person name="Pursley I."/>
            <person name="Horton D.L."/>
            <person name="Alikhan N.F."/>
            <person name="Baker D."/>
            <person name="Gharbi K."/>
            <person name="Hall N."/>
            <person name="Watson M."/>
            <person name="Adriaenssens E.M."/>
            <person name="Foster-Nyarko E."/>
            <person name="Jarju S."/>
            <person name="Secka A."/>
            <person name="Antonio M."/>
            <person name="Oren A."/>
            <person name="Chaudhuri R.R."/>
            <person name="La Ragione R."/>
            <person name="Hildebrand F."/>
            <person name="Pallen M.J."/>
        </authorList>
    </citation>
    <scope>NUCLEOTIDE SEQUENCE</scope>
    <source>
        <strain evidence="3">ChiGjej1B1-98</strain>
    </source>
</reference>
<evidence type="ECO:0000313" key="4">
    <source>
        <dbReference type="Proteomes" id="UP000824005"/>
    </source>
</evidence>
<dbReference type="SUPFAM" id="SSF51735">
    <property type="entry name" value="NAD(P)-binding Rossmann-fold domains"/>
    <property type="match status" value="1"/>
</dbReference>
<protein>
    <submittedName>
        <fullName evidence="3">SDR family oxidoreductase</fullName>
    </submittedName>
</protein>
<dbReference type="PANTHER" id="PTHR43639:SF1">
    <property type="entry name" value="SHORT-CHAIN DEHYDROGENASE_REDUCTASE FAMILY PROTEIN"/>
    <property type="match status" value="1"/>
</dbReference>
<name>A0A9D1YUW7_9MICO</name>
<dbReference type="Pfam" id="PF13561">
    <property type="entry name" value="adh_short_C2"/>
    <property type="match status" value="1"/>
</dbReference>
<dbReference type="InterPro" id="IPR036291">
    <property type="entry name" value="NAD(P)-bd_dom_sf"/>
</dbReference>
<sequence length="250" mass="26090">MRGLIGKTALVTGAGKGIGRAVAERLGREGVRVGVHFAQDERSAREVVATIAASGGEAFTVRADFTDSGAAERVRDGLAEHTDHLDVLVNNAGVGDVRKPMVEVQRADLERLFTINVVTPFLVTQALTPLLRDGGRVINVSSNLTRSSVESDLAAYAMSKAPLEPFTIALAKTLGPRGITVNTVAPGVVDTDMNAEWLGHEQAKEFVAALAPLGRVAQSDDVAGIVSLLVSDDSGWLTGQRIEAAGGAGL</sequence>
<organism evidence="3 4">
    <name type="scientific">Candidatus Agrococcus pullicola</name>
    <dbReference type="NCBI Taxonomy" id="2838429"/>
    <lineage>
        <taxon>Bacteria</taxon>
        <taxon>Bacillati</taxon>
        <taxon>Actinomycetota</taxon>
        <taxon>Actinomycetes</taxon>
        <taxon>Micrococcales</taxon>
        <taxon>Microbacteriaceae</taxon>
        <taxon>Agrococcus</taxon>
    </lineage>
</organism>
<evidence type="ECO:0000256" key="2">
    <source>
        <dbReference type="ARBA" id="ARBA00023002"/>
    </source>
</evidence>
<evidence type="ECO:0000313" key="3">
    <source>
        <dbReference type="EMBL" id="HIY65758.1"/>
    </source>
</evidence>
<reference evidence="3" key="2">
    <citation type="submission" date="2021-04" db="EMBL/GenBank/DDBJ databases">
        <authorList>
            <person name="Gilroy R."/>
        </authorList>
    </citation>
    <scope>NUCLEOTIDE SEQUENCE</scope>
    <source>
        <strain evidence="3">ChiGjej1B1-98</strain>
    </source>
</reference>
<dbReference type="EMBL" id="DXDC01000165">
    <property type="protein sequence ID" value="HIY65758.1"/>
    <property type="molecule type" value="Genomic_DNA"/>
</dbReference>
<keyword evidence="2" id="KW-0560">Oxidoreductase</keyword>
<dbReference type="PRINTS" id="PR00080">
    <property type="entry name" value="SDRFAMILY"/>
</dbReference>
<dbReference type="FunFam" id="3.40.50.720:FF:000084">
    <property type="entry name" value="Short-chain dehydrogenase reductase"/>
    <property type="match status" value="1"/>
</dbReference>
<proteinExistence type="inferred from homology"/>